<comment type="function">
    <text evidence="1">Involved in the catabolism of quinolinic acid (QA).</text>
</comment>
<name>A0A5E3ZZC8_9ACTN</name>
<dbReference type="UniPathway" id="UPA00253">
    <property type="reaction ID" value="UER00331"/>
</dbReference>
<dbReference type="SUPFAM" id="SSF54675">
    <property type="entry name" value="Nicotinate/Quinolinate PRTase N-terminal domain-like"/>
    <property type="match status" value="1"/>
</dbReference>
<feature type="domain" description="Quinolinate phosphoribosyl transferase C-terminal" evidence="12">
    <location>
        <begin position="141"/>
        <end position="308"/>
    </location>
</feature>
<evidence type="ECO:0000256" key="2">
    <source>
        <dbReference type="ARBA" id="ARBA00004893"/>
    </source>
</evidence>
<comment type="catalytic activity">
    <reaction evidence="10">
        <text>nicotinate beta-D-ribonucleotide + CO2 + diphosphate = quinolinate + 5-phospho-alpha-D-ribose 1-diphosphate + 2 H(+)</text>
        <dbReference type="Rhea" id="RHEA:12733"/>
        <dbReference type="ChEBI" id="CHEBI:15378"/>
        <dbReference type="ChEBI" id="CHEBI:16526"/>
        <dbReference type="ChEBI" id="CHEBI:29959"/>
        <dbReference type="ChEBI" id="CHEBI:33019"/>
        <dbReference type="ChEBI" id="CHEBI:57502"/>
        <dbReference type="ChEBI" id="CHEBI:58017"/>
        <dbReference type="EC" id="2.4.2.19"/>
    </reaction>
</comment>
<evidence type="ECO:0000256" key="6">
    <source>
        <dbReference type="ARBA" id="ARBA00022642"/>
    </source>
</evidence>
<organism evidence="14 15">
    <name type="scientific">Lawsonella clevelandensis</name>
    <dbReference type="NCBI Taxonomy" id="1528099"/>
    <lineage>
        <taxon>Bacteria</taxon>
        <taxon>Bacillati</taxon>
        <taxon>Actinomycetota</taxon>
        <taxon>Actinomycetes</taxon>
        <taxon>Mycobacteriales</taxon>
        <taxon>Lawsonellaceae</taxon>
        <taxon>Lawsonella</taxon>
    </lineage>
</organism>
<keyword evidence="8 11" id="KW-0808">Transferase</keyword>
<accession>A0A5E3ZZC8</accession>
<dbReference type="EMBL" id="LR584267">
    <property type="protein sequence ID" value="VHO01667.1"/>
    <property type="molecule type" value="Genomic_DNA"/>
</dbReference>
<evidence type="ECO:0000313" key="14">
    <source>
        <dbReference type="EMBL" id="VHO01667.1"/>
    </source>
</evidence>
<protein>
    <recommendedName>
        <fullName evidence="5">Nicotinate-nucleotide pyrophosphorylase [carboxylating]</fullName>
        <ecNumber evidence="4">2.4.2.19</ecNumber>
    </recommendedName>
    <alternativeName>
        <fullName evidence="9">Quinolinate phosphoribosyltransferase [decarboxylating]</fullName>
    </alternativeName>
</protein>
<dbReference type="EC" id="2.4.2.19" evidence="4"/>
<dbReference type="InterPro" id="IPR004393">
    <property type="entry name" value="NadC"/>
</dbReference>
<dbReference type="GO" id="GO:0009435">
    <property type="term" value="P:NAD+ biosynthetic process"/>
    <property type="evidence" value="ECO:0007669"/>
    <property type="project" value="UniProtKB-UniPathway"/>
</dbReference>
<evidence type="ECO:0000259" key="13">
    <source>
        <dbReference type="Pfam" id="PF02749"/>
    </source>
</evidence>
<dbReference type="Gene3D" id="3.90.1170.20">
    <property type="entry name" value="Quinolinate phosphoribosyl transferase, N-terminal domain"/>
    <property type="match status" value="1"/>
</dbReference>
<dbReference type="GO" id="GO:0034213">
    <property type="term" value="P:quinolinate catabolic process"/>
    <property type="evidence" value="ECO:0007669"/>
    <property type="project" value="TreeGrafter"/>
</dbReference>
<dbReference type="SUPFAM" id="SSF51690">
    <property type="entry name" value="Nicotinate/Quinolinate PRTase C-terminal domain-like"/>
    <property type="match status" value="1"/>
</dbReference>
<sequence>MTMSFDAEYPVFPFTPQTAFPVSRGPVAPPNPADMERVVDIALEEDLRLGPDVTTLATVPVDSRAVAHVQTREQGVICGIPVVKVVLDKVVGEGNYTMEAFFCDGDIIEPGDTVLTITAPTRELLTAERTLLNIVTHLSGISTITRRWVDAMIGTRCQVRDTRKTLPGLRDLEKYAVRVGGGVNHRMALGDAALIKDNHVVAAGGVVEALRAIKEQYPTIPTEVEVDSLEQLDAVLKEGVDLVLLDNMDLPTTSMAVQRRNMGAPRTKLESSGGLTLSDANLYALTGVDYVAVGGLTHSVKVLDLGLDM</sequence>
<proteinExistence type="inferred from homology"/>
<dbReference type="PIRSF" id="PIRSF006250">
    <property type="entry name" value="NadC_ModD"/>
    <property type="match status" value="1"/>
</dbReference>
<gene>
    <name evidence="14" type="primary">nadC</name>
    <name evidence="14" type="ORF">LC603019_01596</name>
</gene>
<dbReference type="PANTHER" id="PTHR32179:SF3">
    <property type="entry name" value="NICOTINATE-NUCLEOTIDE PYROPHOSPHORYLASE [CARBOXYLATING]"/>
    <property type="match status" value="1"/>
</dbReference>
<comment type="pathway">
    <text evidence="2">Cofactor biosynthesis; NAD(+) biosynthesis; nicotinate D-ribonucleotide from quinolinate: step 1/1.</text>
</comment>
<keyword evidence="15" id="KW-1185">Reference proteome</keyword>
<dbReference type="PANTHER" id="PTHR32179">
    <property type="entry name" value="NICOTINATE-NUCLEOTIDE PYROPHOSPHORYLASE [CARBOXYLATING]"/>
    <property type="match status" value="1"/>
</dbReference>
<evidence type="ECO:0000256" key="3">
    <source>
        <dbReference type="ARBA" id="ARBA00009400"/>
    </source>
</evidence>
<evidence type="ECO:0000256" key="11">
    <source>
        <dbReference type="PIRNR" id="PIRNR006250"/>
    </source>
</evidence>
<evidence type="ECO:0000256" key="7">
    <source>
        <dbReference type="ARBA" id="ARBA00022676"/>
    </source>
</evidence>
<evidence type="ECO:0000256" key="9">
    <source>
        <dbReference type="ARBA" id="ARBA00033102"/>
    </source>
</evidence>
<comment type="similarity">
    <text evidence="3 11">Belongs to the NadC/ModD family.</text>
</comment>
<dbReference type="AlphaFoldDB" id="A0A5E3ZZC8"/>
<feature type="domain" description="Quinolinate phosphoribosyl transferase N-terminal" evidence="13">
    <location>
        <begin position="52"/>
        <end position="139"/>
    </location>
</feature>
<dbReference type="Pfam" id="PF02749">
    <property type="entry name" value="QRPTase_N"/>
    <property type="match status" value="1"/>
</dbReference>
<dbReference type="InterPro" id="IPR013785">
    <property type="entry name" value="Aldolase_TIM"/>
</dbReference>
<keyword evidence="7 11" id="KW-0328">Glycosyltransferase</keyword>
<keyword evidence="6" id="KW-0662">Pyridine nucleotide biosynthesis</keyword>
<evidence type="ECO:0000313" key="15">
    <source>
        <dbReference type="Proteomes" id="UP000324288"/>
    </source>
</evidence>
<dbReference type="Pfam" id="PF01729">
    <property type="entry name" value="QRPTase_C"/>
    <property type="match status" value="1"/>
</dbReference>
<evidence type="ECO:0000256" key="8">
    <source>
        <dbReference type="ARBA" id="ARBA00022679"/>
    </source>
</evidence>
<dbReference type="GO" id="GO:0004514">
    <property type="term" value="F:nicotinate-nucleotide diphosphorylase (carboxylating) activity"/>
    <property type="evidence" value="ECO:0007669"/>
    <property type="project" value="UniProtKB-EC"/>
</dbReference>
<dbReference type="FunFam" id="3.20.20.70:FF:000030">
    <property type="entry name" value="Nicotinate-nucleotide pyrophosphorylase, carboxylating"/>
    <property type="match status" value="1"/>
</dbReference>
<dbReference type="InterPro" id="IPR036068">
    <property type="entry name" value="Nicotinate_pribotase-like_C"/>
</dbReference>
<dbReference type="NCBIfam" id="TIGR00078">
    <property type="entry name" value="nadC"/>
    <property type="match status" value="1"/>
</dbReference>
<dbReference type="GO" id="GO:0005737">
    <property type="term" value="C:cytoplasm"/>
    <property type="evidence" value="ECO:0007669"/>
    <property type="project" value="TreeGrafter"/>
</dbReference>
<evidence type="ECO:0000256" key="1">
    <source>
        <dbReference type="ARBA" id="ARBA00003237"/>
    </source>
</evidence>
<dbReference type="InterPro" id="IPR027277">
    <property type="entry name" value="NadC/ModD"/>
</dbReference>
<dbReference type="CDD" id="cd01572">
    <property type="entry name" value="QPRTase"/>
    <property type="match status" value="1"/>
</dbReference>
<evidence type="ECO:0000256" key="5">
    <source>
        <dbReference type="ARBA" id="ARBA00020990"/>
    </source>
</evidence>
<dbReference type="Gene3D" id="3.20.20.70">
    <property type="entry name" value="Aldolase class I"/>
    <property type="match status" value="1"/>
</dbReference>
<dbReference type="InterPro" id="IPR022412">
    <property type="entry name" value="Quinolinate_PRibosylTrfase_N"/>
</dbReference>
<dbReference type="InterPro" id="IPR037128">
    <property type="entry name" value="Quinolinate_PRibosylTase_N_sf"/>
</dbReference>
<evidence type="ECO:0000256" key="10">
    <source>
        <dbReference type="ARBA" id="ARBA00047445"/>
    </source>
</evidence>
<evidence type="ECO:0000259" key="12">
    <source>
        <dbReference type="Pfam" id="PF01729"/>
    </source>
</evidence>
<reference evidence="14 15" key="1">
    <citation type="submission" date="2019-04" db="EMBL/GenBank/DDBJ databases">
        <authorList>
            <person name="Seth-Smith MB H."/>
            <person name="Seth-Smith H."/>
        </authorList>
    </citation>
    <scope>NUCLEOTIDE SEQUENCE [LARGE SCALE GENOMIC DNA]</scope>
    <source>
        <strain evidence="14">USB-603019</strain>
    </source>
</reference>
<dbReference type="Proteomes" id="UP000324288">
    <property type="component" value="Chromosome"/>
</dbReference>
<evidence type="ECO:0000256" key="4">
    <source>
        <dbReference type="ARBA" id="ARBA00011944"/>
    </source>
</evidence>
<dbReference type="InterPro" id="IPR002638">
    <property type="entry name" value="Quinolinate_PRibosylTrfase_C"/>
</dbReference>